<keyword evidence="2" id="KW-0521">NADP</keyword>
<dbReference type="PANTHER" id="PTHR43150">
    <property type="entry name" value="HYPERKINETIC, ISOFORM M"/>
    <property type="match status" value="1"/>
</dbReference>
<dbReference type="GO" id="GO:0016491">
    <property type="term" value="F:oxidoreductase activity"/>
    <property type="evidence" value="ECO:0007669"/>
    <property type="project" value="UniProtKB-KW"/>
</dbReference>
<dbReference type="PANTHER" id="PTHR43150:SF2">
    <property type="entry name" value="HYPERKINETIC, ISOFORM M"/>
    <property type="match status" value="1"/>
</dbReference>
<name>A0A100VSA4_PAEAM</name>
<evidence type="ECO:0000313" key="6">
    <source>
        <dbReference type="Proteomes" id="UP000069697"/>
    </source>
</evidence>
<feature type="domain" description="NADP-dependent oxidoreductase" evidence="4">
    <location>
        <begin position="15"/>
        <end position="317"/>
    </location>
</feature>
<evidence type="ECO:0000313" key="5">
    <source>
        <dbReference type="EMBL" id="GAS85147.1"/>
    </source>
</evidence>
<dbReference type="SUPFAM" id="SSF51430">
    <property type="entry name" value="NAD(P)-linked oxidoreductase"/>
    <property type="match status" value="1"/>
</dbReference>
<dbReference type="InterPro" id="IPR005399">
    <property type="entry name" value="K_chnl_volt-dep_bsu_KCNAB-rel"/>
</dbReference>
<protein>
    <submittedName>
        <fullName evidence="5">Aldo/keto reductase</fullName>
    </submittedName>
</protein>
<organism evidence="5 6">
    <name type="scientific">Paenibacillus amylolyticus</name>
    <dbReference type="NCBI Taxonomy" id="1451"/>
    <lineage>
        <taxon>Bacteria</taxon>
        <taxon>Bacillati</taxon>
        <taxon>Bacillota</taxon>
        <taxon>Bacilli</taxon>
        <taxon>Bacillales</taxon>
        <taxon>Paenibacillaceae</taxon>
        <taxon>Paenibacillus</taxon>
    </lineage>
</organism>
<reference evidence="6" key="2">
    <citation type="submission" date="2016-01" db="EMBL/GenBank/DDBJ databases">
        <title>Draft Genome Sequence of Paenibacillus amylolyticus Heshi-A3 that Was Isolated from Fermented Rice Bran with Aging Salted Mackerel, Which Was Named Heshiko as Traditional Fermented Seafood in Japan.</title>
        <authorList>
            <person name="Akuzawa S."/>
            <person name="Nakagawa J."/>
            <person name="Kanekatsu T."/>
            <person name="Kubota E."/>
            <person name="Ohtake R."/>
            <person name="Suzuki T."/>
            <person name="Kanesaki Y."/>
        </authorList>
    </citation>
    <scope>NUCLEOTIDE SEQUENCE [LARGE SCALE GENOMIC DNA]</scope>
    <source>
        <strain evidence="6">Heshi-A3</strain>
    </source>
</reference>
<sequence>MEYRKLGNSGLTVSEISLGNWITHGAQVEDGIAEACVRAALDAGITTFDTADVYSNTKAESVLGQALKDVRRESIELCTKVCHPTGSGHNDRGLSRKHIMEACHGSLRRLQTDYIDVYYAHRYDYNTPLEETFLAFADLVRQGKVHYIGVSEWTADQIARGAALARELHVPFIASQPQYSMLWRVIEQEVVPASDQAGLGQITWSPLAQGILSGKYAPNEALPTGSRAAGEAGAPFFNKLAGQWLREDVLTAVQELVPLAKEIGLTLPQLAVAWVLQPSYVSSVIIGASRPEQVLENVKASGVKLDPAIMTRIDEILNPWIERDPTKTG</sequence>
<evidence type="ECO:0000256" key="3">
    <source>
        <dbReference type="ARBA" id="ARBA00023002"/>
    </source>
</evidence>
<evidence type="ECO:0000256" key="2">
    <source>
        <dbReference type="ARBA" id="ARBA00022857"/>
    </source>
</evidence>
<dbReference type="CDD" id="cd19074">
    <property type="entry name" value="Aldo_ket_red_shaker-like"/>
    <property type="match status" value="1"/>
</dbReference>
<keyword evidence="3" id="KW-0560">Oxidoreductase</keyword>
<comment type="similarity">
    <text evidence="1">Belongs to the shaker potassium channel beta subunit family.</text>
</comment>
<dbReference type="Pfam" id="PF00248">
    <property type="entry name" value="Aldo_ket_red"/>
    <property type="match status" value="1"/>
</dbReference>
<reference evidence="5 6" key="1">
    <citation type="journal article" date="2016" name="Genome Announc.">
        <title>Draft Genome Sequence of Paenibacillus amylolyticus Heshi-A3, Isolated from Fermented Rice Bran in a Japanese Fermented Seafood Dish.</title>
        <authorList>
            <person name="Akuzawa S."/>
            <person name="Nagaoka J."/>
            <person name="Kanekatsu M."/>
            <person name="Kubota E."/>
            <person name="Ohtake R."/>
            <person name="Suzuki T."/>
            <person name="Kanesaki Y."/>
        </authorList>
    </citation>
    <scope>NUCLEOTIDE SEQUENCE [LARGE SCALE GENOMIC DNA]</scope>
    <source>
        <strain evidence="5 6">Heshi-A3</strain>
    </source>
</reference>
<comment type="caution">
    <text evidence="5">The sequence shown here is derived from an EMBL/GenBank/DDBJ whole genome shotgun (WGS) entry which is preliminary data.</text>
</comment>
<dbReference type="InterPro" id="IPR023210">
    <property type="entry name" value="NADP_OxRdtase_dom"/>
</dbReference>
<dbReference type="Proteomes" id="UP000069697">
    <property type="component" value="Unassembled WGS sequence"/>
</dbReference>
<dbReference type="RefSeq" id="WP_062837502.1">
    <property type="nucleotide sequence ID" value="NZ_BCNV01000007.1"/>
</dbReference>
<gene>
    <name evidence="5" type="ORF">PAHA3_5268</name>
</gene>
<accession>A0A100VSA4</accession>
<dbReference type="AlphaFoldDB" id="A0A100VSA4"/>
<dbReference type="InterPro" id="IPR036812">
    <property type="entry name" value="NAD(P)_OxRdtase_dom_sf"/>
</dbReference>
<proteinExistence type="inferred from homology"/>
<dbReference type="GO" id="GO:0005829">
    <property type="term" value="C:cytosol"/>
    <property type="evidence" value="ECO:0007669"/>
    <property type="project" value="UniProtKB-ARBA"/>
</dbReference>
<evidence type="ECO:0000256" key="1">
    <source>
        <dbReference type="ARBA" id="ARBA00006515"/>
    </source>
</evidence>
<dbReference type="FunFam" id="3.20.20.100:FF:000004">
    <property type="entry name" value="Oxidoreductase, aldo/keto reductase"/>
    <property type="match status" value="1"/>
</dbReference>
<evidence type="ECO:0000259" key="4">
    <source>
        <dbReference type="Pfam" id="PF00248"/>
    </source>
</evidence>
<dbReference type="EMBL" id="BCNV01000007">
    <property type="protein sequence ID" value="GAS85147.1"/>
    <property type="molecule type" value="Genomic_DNA"/>
</dbReference>
<dbReference type="Gene3D" id="3.20.20.100">
    <property type="entry name" value="NADP-dependent oxidoreductase domain"/>
    <property type="match status" value="1"/>
</dbReference>
<dbReference type="PRINTS" id="PR01577">
    <property type="entry name" value="KCNABCHANNEL"/>
</dbReference>